<accession>A0A317WRN0</accession>
<feature type="compositionally biased region" description="Low complexity" evidence="1">
    <location>
        <begin position="1301"/>
        <end position="1323"/>
    </location>
</feature>
<dbReference type="Proteomes" id="UP000247233">
    <property type="component" value="Unassembled WGS sequence"/>
</dbReference>
<keyword evidence="3" id="KW-0732">Signal</keyword>
<evidence type="ECO:0008006" key="6">
    <source>
        <dbReference type="Google" id="ProtNLM"/>
    </source>
</evidence>
<name>A0A317WRN0_9EURO</name>
<feature type="compositionally biased region" description="Polar residues" evidence="1">
    <location>
        <begin position="976"/>
        <end position="986"/>
    </location>
</feature>
<keyword evidence="2" id="KW-1133">Transmembrane helix</keyword>
<dbReference type="GeneID" id="37067494"/>
<comment type="caution">
    <text evidence="4">The sequence shown here is derived from an EMBL/GenBank/DDBJ whole genome shotgun (WGS) entry which is preliminary data.</text>
</comment>
<proteinExistence type="predicted"/>
<feature type="chain" id="PRO_5016264871" description="GPI anchored protein" evidence="3">
    <location>
        <begin position="20"/>
        <end position="1427"/>
    </location>
</feature>
<evidence type="ECO:0000256" key="1">
    <source>
        <dbReference type="SAM" id="MobiDB-lite"/>
    </source>
</evidence>
<evidence type="ECO:0000256" key="3">
    <source>
        <dbReference type="SAM" id="SignalP"/>
    </source>
</evidence>
<dbReference type="PANTHER" id="PTHR24216:SF65">
    <property type="entry name" value="PAXILLIN-LIKE PROTEIN 1"/>
    <property type="match status" value="1"/>
</dbReference>
<feature type="transmembrane region" description="Helical" evidence="2">
    <location>
        <begin position="1407"/>
        <end position="1426"/>
    </location>
</feature>
<feature type="region of interest" description="Disordered" evidence="1">
    <location>
        <begin position="893"/>
        <end position="917"/>
    </location>
</feature>
<reference evidence="4 5" key="1">
    <citation type="submission" date="2016-12" db="EMBL/GenBank/DDBJ databases">
        <title>The genomes of Aspergillus section Nigri reveals drivers in fungal speciation.</title>
        <authorList>
            <consortium name="DOE Joint Genome Institute"/>
            <person name="Vesth T.C."/>
            <person name="Nybo J."/>
            <person name="Theobald S."/>
            <person name="Brandl J."/>
            <person name="Frisvad J.C."/>
            <person name="Nielsen K.F."/>
            <person name="Lyhne E.K."/>
            <person name="Kogle M.E."/>
            <person name="Kuo A."/>
            <person name="Riley R."/>
            <person name="Clum A."/>
            <person name="Nolan M."/>
            <person name="Lipzen A."/>
            <person name="Salamov A."/>
            <person name="Henrissat B."/>
            <person name="Wiebenga A."/>
            <person name="De Vries R.P."/>
            <person name="Grigoriev I.V."/>
            <person name="Mortensen U.H."/>
            <person name="Andersen M.R."/>
            <person name="Baker S.E."/>
        </authorList>
    </citation>
    <scope>NUCLEOTIDE SEQUENCE [LARGE SCALE GENOMIC DNA]</scope>
    <source>
        <strain evidence="4 5">CBS 117.55</strain>
    </source>
</reference>
<feature type="region of interest" description="Disordered" evidence="1">
    <location>
        <begin position="976"/>
        <end position="1323"/>
    </location>
</feature>
<dbReference type="PANTHER" id="PTHR24216">
    <property type="entry name" value="PAXILLIN-RELATED"/>
    <property type="match status" value="1"/>
</dbReference>
<gene>
    <name evidence="4" type="ORF">BO70DRAFT_378336</name>
</gene>
<protein>
    <recommendedName>
        <fullName evidence="6">GPI anchored protein</fullName>
    </recommendedName>
</protein>
<feature type="compositionally biased region" description="Polar residues" evidence="1">
    <location>
        <begin position="1213"/>
        <end position="1240"/>
    </location>
</feature>
<dbReference type="RefSeq" id="XP_025401670.1">
    <property type="nucleotide sequence ID" value="XM_025545257.1"/>
</dbReference>
<keyword evidence="5" id="KW-1185">Reference proteome</keyword>
<dbReference type="OrthoDB" id="4366934at2759"/>
<keyword evidence="2" id="KW-0812">Transmembrane</keyword>
<feature type="compositionally biased region" description="Pro residues" evidence="1">
    <location>
        <begin position="1055"/>
        <end position="1150"/>
    </location>
</feature>
<feature type="signal peptide" evidence="3">
    <location>
        <begin position="1"/>
        <end position="19"/>
    </location>
</feature>
<evidence type="ECO:0000256" key="2">
    <source>
        <dbReference type="SAM" id="Phobius"/>
    </source>
</evidence>
<dbReference type="VEuPathDB" id="FungiDB:BO70DRAFT_378336"/>
<evidence type="ECO:0000313" key="5">
    <source>
        <dbReference type="Proteomes" id="UP000247233"/>
    </source>
</evidence>
<organism evidence="4 5">
    <name type="scientific">Aspergillus heteromorphus CBS 117.55</name>
    <dbReference type="NCBI Taxonomy" id="1448321"/>
    <lineage>
        <taxon>Eukaryota</taxon>
        <taxon>Fungi</taxon>
        <taxon>Dikarya</taxon>
        <taxon>Ascomycota</taxon>
        <taxon>Pezizomycotina</taxon>
        <taxon>Eurotiomycetes</taxon>
        <taxon>Eurotiomycetidae</taxon>
        <taxon>Eurotiales</taxon>
        <taxon>Aspergillaceae</taxon>
        <taxon>Aspergillus</taxon>
        <taxon>Aspergillus subgen. Circumdati</taxon>
    </lineage>
</organism>
<dbReference type="EMBL" id="MSFL01000006">
    <property type="protein sequence ID" value="PWY87787.1"/>
    <property type="molecule type" value="Genomic_DNA"/>
</dbReference>
<feature type="compositionally biased region" description="Low complexity" evidence="1">
    <location>
        <begin position="1262"/>
        <end position="1291"/>
    </location>
</feature>
<keyword evidence="2" id="KW-0472">Membrane</keyword>
<feature type="compositionally biased region" description="Basic and acidic residues" evidence="1">
    <location>
        <begin position="896"/>
        <end position="907"/>
    </location>
</feature>
<dbReference type="STRING" id="1448321.A0A317WRN0"/>
<sequence>MKGLQSGISMAMLAAVAKAQVIGGPSGKDIGNDVDIPFTSTFSSSVKEDHKDNHAVDVNKEKTVVDPPHGHHWKREEVKQTGDGDTGGTFYWPQTNEQSYSTNDEHNGDHHVDVNEDNVEVVKPPVHPYPHPHPHHIPRGGADVISGPGGIDTGNTADIPFTNKFSSSVDEKYKDDHSATIDKEKTIVDPKHHRWARHHGDVIGGPDGVDTGNTAAIPFTNDFSSSVDEKYKDDHSVDVNKDKTIVDPKHPWLHHWKKDHGDVIGGPDGIDTGNTADIPFTSTFTSSVDEKAKDDHSVDINKDKTIVDPKHPWRHHWKKEHGNVIGGPDGIDTGNTADIPFTSTFTSGVSEDYKDDHSVDLNKDKTVVDPAHPWRHHWVRGEGHDHDHLQGDVIGGPDGVDTGNTASIPFTNTFTSGVSEDYKDDHSVDVNKDKTVVDPAHPWRHHWVRGEGHDHDHLEGDVIGGPGGVDTGNTAAIPFTSTFTSGVSEDYKNDHSVDVNKDKTVVDPAHPWHHPWARGHGEDHFEGDVIGGPDGIDTGNSAIIPTTNSFSSSVNEDYKDDHSLDVNKDKTVVDPVHPWHHPWARGHGEDHFEGDVIGGPDGIDTGNSAIIPTTNSFSSSVKEDYKDNHGVDVNKDKTVVPGHLGPWHHIRGEPLHGKVIGGPSGIDTGNTADIPFTNTFSSSVAESAQDDHSIDDDFKGTLVRPHHFARRGGISGPSGIDTGNTADIPFTNTFTSTVDEAYKDDHSLDADVKDTVVRPPAHHHWKAREAPGHHEDHEVIGGPSGIDTGNTVDIPFTNTFSSSVDEAYKDDHSFDADVKDTLVHPGHHWKAREEPKHHEGVEVIGGPSGVDTGNTAAIPFTNTFSSSVDEAYKDDHSLDADVKDTLVHPGHHWKARKEPEHHEDHEVIGGPSGIDTGNTVDIPFTSTFSSDYTGSYTDDHSHTYNGHVIGHRRADDSLISGPSGVDTGNSAFIPFTNTFSQDTTESSTDDHSVTGNFDENVGGHHPHIDSRPHYTPRHRPRPGPAPPVHEAAEPPVPAPETHAPTPPSHQTHAPSPTPLEGPPAKPTHQAPAPPAPTHEAPVPPAPTHEAPAPPTHEAPAPAPTHEAPVPPAPTHEAPAPPTHEAPAPAPTHEAPVPPAPTHEAPAPPAPEEASNQDKVQEPAQTSSCSPTVHEVVRTLTHTLPVEPTESSEARPEMVDTPAHSTPAHVTEAATVSSNTPEKGHQKPTQTAAHSAPTHSTPVEGVDPVAHTTPVHSAPTEHPQSAVQSSPAHSAPSHVSEPSNPSSPFSSNLEQIHHVPGSEASSAAQPPQAVTSAASAPAPTEPVFMDSIASTITVQEASTLHMIPVYVPVPSATSQSDAAHSRILDMPSARPSGVDAFQTSMQYSAPSSTPAHGIMFTGAAAPMAPANGLFPIIAGVVALLAMIL</sequence>
<evidence type="ECO:0000313" key="4">
    <source>
        <dbReference type="EMBL" id="PWY87787.1"/>
    </source>
</evidence>